<feature type="chain" id="PRO_5045991949" evidence="1">
    <location>
        <begin position="29"/>
        <end position="430"/>
    </location>
</feature>
<evidence type="ECO:0000313" key="3">
    <source>
        <dbReference type="EMBL" id="MBD9362591.1"/>
    </source>
</evidence>
<evidence type="ECO:0000313" key="4">
    <source>
        <dbReference type="Proteomes" id="UP000641152"/>
    </source>
</evidence>
<comment type="caution">
    <text evidence="3">The sequence shown here is derived from an EMBL/GenBank/DDBJ whole genome shotgun (WGS) entry which is preliminary data.</text>
</comment>
<name>A0ABR9DIF2_9GAMM</name>
<proteinExistence type="predicted"/>
<feature type="domain" description="Alginate export" evidence="2">
    <location>
        <begin position="131"/>
        <end position="268"/>
    </location>
</feature>
<dbReference type="Proteomes" id="UP000641152">
    <property type="component" value="Unassembled WGS sequence"/>
</dbReference>
<evidence type="ECO:0000256" key="1">
    <source>
        <dbReference type="SAM" id="SignalP"/>
    </source>
</evidence>
<sequence>MPQTLKRQTGKLPATLLSLTFVSLPVAADITKEVEDALNFYHYGSNGAVKMDLNYRWENVDKDNSVRKPANMGGQPVETANANTVRLRLGFLTPVFHDFQGYAEYEGLYAAQADYDRGGTTTNRDRNYAVIADPARNELNQFWVSYKGIADTLIKVGRQRIKLDDDRFIGNVGWRQMEMTYDSILVTHNNQTLFGLTANVGYIDHIQNIFGETHSINAPFLNLNYKINDWGNLIGYGYWLDYRERANYANSSQTYGLRFDGKSPQFFDTVNAIYTAEWSKQSDYGDNPNHYQADRFNLMAGASAYNLTVSGAVEQLNGYGAGRTFQTPLGTNHAFQGWADLFLTTPANGIRDVFATASYKAMNDSLIITGVYHDFKDDTGKIEYGKEWDFQALKKFGKHYSLLAKYANFNSDNPAFPDTQVIWMQGNVSF</sequence>
<keyword evidence="1" id="KW-0732">Signal</keyword>
<keyword evidence="4" id="KW-1185">Reference proteome</keyword>
<dbReference type="Pfam" id="PF13372">
    <property type="entry name" value="Alginate_exp"/>
    <property type="match status" value="1"/>
</dbReference>
<organism evidence="3 4">
    <name type="scientific">Methylomonas fluvii</name>
    <dbReference type="NCBI Taxonomy" id="1854564"/>
    <lineage>
        <taxon>Bacteria</taxon>
        <taxon>Pseudomonadati</taxon>
        <taxon>Pseudomonadota</taxon>
        <taxon>Gammaproteobacteria</taxon>
        <taxon>Methylococcales</taxon>
        <taxon>Methylococcaceae</taxon>
        <taxon>Methylomonas</taxon>
    </lineage>
</organism>
<protein>
    <submittedName>
        <fullName evidence="3">Alginate export family protein</fullName>
    </submittedName>
</protein>
<feature type="signal peptide" evidence="1">
    <location>
        <begin position="1"/>
        <end position="28"/>
    </location>
</feature>
<evidence type="ECO:0000259" key="2">
    <source>
        <dbReference type="Pfam" id="PF13372"/>
    </source>
</evidence>
<reference evidence="3 4" key="1">
    <citation type="submission" date="2020-09" db="EMBL/GenBank/DDBJ databases">
        <title>Methylomonas albis sp. nov. and Methylomonas fluvii sp. nov.: Two cold-adapted methanotrophs from the River Elbe and an amended description of Methylovulum psychrotolerans strain Eb1.</title>
        <authorList>
            <person name="Bussmann I.K."/>
            <person name="Klings K.-W."/>
            <person name="Warnstedt J."/>
            <person name="Hoppert M."/>
            <person name="Saborowski A."/>
            <person name="Horn F."/>
            <person name="Liebner S."/>
        </authorList>
    </citation>
    <scope>NUCLEOTIDE SEQUENCE [LARGE SCALE GENOMIC DNA]</scope>
    <source>
        <strain evidence="3 4">EbB</strain>
    </source>
</reference>
<dbReference type="EMBL" id="JACXST010000003">
    <property type="protein sequence ID" value="MBD9362591.1"/>
    <property type="molecule type" value="Genomic_DNA"/>
</dbReference>
<accession>A0ABR9DIF2</accession>
<dbReference type="InterPro" id="IPR025388">
    <property type="entry name" value="Alginate_export_dom"/>
</dbReference>
<dbReference type="RefSeq" id="WP_192395356.1">
    <property type="nucleotide sequence ID" value="NZ_CAJHIU010000003.1"/>
</dbReference>
<gene>
    <name evidence="3" type="ORF">EBB_19175</name>
</gene>